<dbReference type="FunFam" id="1.20.1250.20:FF:000002">
    <property type="entry name" value="Sugar transport protein 13"/>
    <property type="match status" value="1"/>
</dbReference>
<feature type="transmembrane region" description="Helical" evidence="10">
    <location>
        <begin position="315"/>
        <end position="337"/>
    </location>
</feature>
<gene>
    <name evidence="12" type="primary">MST1-1</name>
    <name evidence="12" type="ORF">SELMODRAFT_267610</name>
</gene>
<evidence type="ECO:0000256" key="8">
    <source>
        <dbReference type="ARBA" id="ARBA00023136"/>
    </source>
</evidence>
<dbReference type="InterPro" id="IPR005829">
    <property type="entry name" value="Sugar_transporter_CS"/>
</dbReference>
<dbReference type="InterPro" id="IPR020846">
    <property type="entry name" value="MFS_dom"/>
</dbReference>
<dbReference type="NCBIfam" id="TIGR00879">
    <property type="entry name" value="SP"/>
    <property type="match status" value="1"/>
</dbReference>
<name>D8RQP1_SELML</name>
<sequence>MAGGSLLAPSLANRQINYKGRTTIPVLLACIAAASGGLIFGYDIGISGGVIAMDDFLIKFFPTVYVRKHAAHENNYCKYDNQGLQAFTSSLYLAALFASFGASYVTSNKGRRPTMLIGGLSFLVGAALNAAAENLAMLIIGRMMLGVGSVPVYLSEMAPPKLRGGLNIMFQQAVNFGILCANLINYGTANLQPWGWRLSLGLAAVPASLLTLAAIFLSDTPNSLIERGHLEQGKSVLQKIRGTPDVEAEFQDLVEASRVASTIKDPFLSIFRRKNRPQLTMAVLIPYFQQVTGINVITFYAPVLFQSIGFHSNASLYSAVITGLMLIIGTGISIFTVDKFGRRVLFLHGGILMFIGQVVTGLVLAFEFKGNEELSRGFAVVILVVTCVYVVSFAWSWGPLGWLVPSEVFALETRSAGQCITVAVNMLFTFAVAQSFLSMFCHFRFGIFLFFAGWVVVMTLFVHFFLPETKKVPIEEMQQEWSKHWYWRRFAQEQENQDDSKP</sequence>
<keyword evidence="3 9" id="KW-0813">Transport</keyword>
<feature type="transmembrane region" description="Helical" evidence="10">
    <location>
        <begin position="279"/>
        <end position="303"/>
    </location>
</feature>
<dbReference type="HOGENOM" id="CLU_001265_30_5_1"/>
<dbReference type="GO" id="GO:0016020">
    <property type="term" value="C:membrane"/>
    <property type="evidence" value="ECO:0007669"/>
    <property type="project" value="UniProtKB-SubCell"/>
</dbReference>
<dbReference type="SUPFAM" id="SSF103473">
    <property type="entry name" value="MFS general substrate transporter"/>
    <property type="match status" value="1"/>
</dbReference>
<keyword evidence="5 10" id="KW-0812">Transmembrane</keyword>
<evidence type="ECO:0000256" key="2">
    <source>
        <dbReference type="ARBA" id="ARBA00010992"/>
    </source>
</evidence>
<comment type="similarity">
    <text evidence="2 9">Belongs to the major facilitator superfamily. Sugar transporter (TC 2.A.1.1) family.</text>
</comment>
<protein>
    <submittedName>
        <fullName evidence="12">Uncharacterized protein MST1-1</fullName>
    </submittedName>
</protein>
<reference evidence="12 13" key="1">
    <citation type="journal article" date="2011" name="Science">
        <title>The Selaginella genome identifies genetic changes associated with the evolution of vascular plants.</title>
        <authorList>
            <person name="Banks J.A."/>
            <person name="Nishiyama T."/>
            <person name="Hasebe M."/>
            <person name="Bowman J.L."/>
            <person name="Gribskov M."/>
            <person name="dePamphilis C."/>
            <person name="Albert V.A."/>
            <person name="Aono N."/>
            <person name="Aoyama T."/>
            <person name="Ambrose B.A."/>
            <person name="Ashton N.W."/>
            <person name="Axtell M.J."/>
            <person name="Barker E."/>
            <person name="Barker M.S."/>
            <person name="Bennetzen J.L."/>
            <person name="Bonawitz N.D."/>
            <person name="Chapple C."/>
            <person name="Cheng C."/>
            <person name="Correa L.G."/>
            <person name="Dacre M."/>
            <person name="DeBarry J."/>
            <person name="Dreyer I."/>
            <person name="Elias M."/>
            <person name="Engstrom E.M."/>
            <person name="Estelle M."/>
            <person name="Feng L."/>
            <person name="Finet C."/>
            <person name="Floyd S.K."/>
            <person name="Frommer W.B."/>
            <person name="Fujita T."/>
            <person name="Gramzow L."/>
            <person name="Gutensohn M."/>
            <person name="Harholt J."/>
            <person name="Hattori M."/>
            <person name="Heyl A."/>
            <person name="Hirai T."/>
            <person name="Hiwatashi Y."/>
            <person name="Ishikawa M."/>
            <person name="Iwata M."/>
            <person name="Karol K.G."/>
            <person name="Koehler B."/>
            <person name="Kolukisaoglu U."/>
            <person name="Kubo M."/>
            <person name="Kurata T."/>
            <person name="Lalonde S."/>
            <person name="Li K."/>
            <person name="Li Y."/>
            <person name="Litt A."/>
            <person name="Lyons E."/>
            <person name="Manning G."/>
            <person name="Maruyama T."/>
            <person name="Michael T.P."/>
            <person name="Mikami K."/>
            <person name="Miyazaki S."/>
            <person name="Morinaga S."/>
            <person name="Murata T."/>
            <person name="Mueller-Roeber B."/>
            <person name="Nelson D.R."/>
            <person name="Obara M."/>
            <person name="Oguri Y."/>
            <person name="Olmstead R.G."/>
            <person name="Onodera N."/>
            <person name="Petersen B.L."/>
            <person name="Pils B."/>
            <person name="Prigge M."/>
            <person name="Rensing S.A."/>
            <person name="Riano-Pachon D.M."/>
            <person name="Roberts A.W."/>
            <person name="Sato Y."/>
            <person name="Scheller H.V."/>
            <person name="Schulz B."/>
            <person name="Schulz C."/>
            <person name="Shakirov E.V."/>
            <person name="Shibagaki N."/>
            <person name="Shinohara N."/>
            <person name="Shippen D.E."/>
            <person name="Soerensen I."/>
            <person name="Sotooka R."/>
            <person name="Sugimoto N."/>
            <person name="Sugita M."/>
            <person name="Sumikawa N."/>
            <person name="Tanurdzic M."/>
            <person name="Theissen G."/>
            <person name="Ulvskov P."/>
            <person name="Wakazuki S."/>
            <person name="Weng J.K."/>
            <person name="Willats W.W."/>
            <person name="Wipf D."/>
            <person name="Wolf P.G."/>
            <person name="Yang L."/>
            <person name="Zimmer A.D."/>
            <person name="Zhu Q."/>
            <person name="Mitros T."/>
            <person name="Hellsten U."/>
            <person name="Loque D."/>
            <person name="Otillar R."/>
            <person name="Salamov A."/>
            <person name="Schmutz J."/>
            <person name="Shapiro H."/>
            <person name="Lindquist E."/>
            <person name="Lucas S."/>
            <person name="Rokhsar D."/>
            <person name="Grigoriev I.V."/>
        </authorList>
    </citation>
    <scope>NUCLEOTIDE SEQUENCE [LARGE SCALE GENOMIC DNA]</scope>
</reference>
<dbReference type="InParanoid" id="D8RQP1"/>
<organism evidence="13">
    <name type="scientific">Selaginella moellendorffii</name>
    <name type="common">Spikemoss</name>
    <dbReference type="NCBI Taxonomy" id="88036"/>
    <lineage>
        <taxon>Eukaryota</taxon>
        <taxon>Viridiplantae</taxon>
        <taxon>Streptophyta</taxon>
        <taxon>Embryophyta</taxon>
        <taxon>Tracheophyta</taxon>
        <taxon>Lycopodiopsida</taxon>
        <taxon>Selaginellales</taxon>
        <taxon>Selaginellaceae</taxon>
        <taxon>Selaginella</taxon>
    </lineage>
</organism>
<keyword evidence="4" id="KW-0762">Sugar transport</keyword>
<dbReference type="InterPro" id="IPR003663">
    <property type="entry name" value="Sugar/inositol_transpt"/>
</dbReference>
<keyword evidence="8 10" id="KW-0472">Membrane</keyword>
<dbReference type="GO" id="GO:0015293">
    <property type="term" value="F:symporter activity"/>
    <property type="evidence" value="ECO:0007669"/>
    <property type="project" value="UniProtKB-KW"/>
</dbReference>
<feature type="transmembrane region" description="Helical" evidence="10">
    <location>
        <begin position="344"/>
        <end position="366"/>
    </location>
</feature>
<evidence type="ECO:0000256" key="4">
    <source>
        <dbReference type="ARBA" id="ARBA00022597"/>
    </source>
</evidence>
<dbReference type="PROSITE" id="PS50850">
    <property type="entry name" value="MFS"/>
    <property type="match status" value="1"/>
</dbReference>
<dbReference type="CDD" id="cd17361">
    <property type="entry name" value="MFS_STP"/>
    <property type="match status" value="1"/>
</dbReference>
<feature type="transmembrane region" description="Helical" evidence="10">
    <location>
        <begin position="84"/>
        <end position="106"/>
    </location>
</feature>
<feature type="transmembrane region" description="Helical" evidence="10">
    <location>
        <begin position="443"/>
        <end position="466"/>
    </location>
</feature>
<feature type="transmembrane region" description="Helical" evidence="10">
    <location>
        <begin position="24"/>
        <end position="42"/>
    </location>
</feature>
<dbReference type="GO" id="GO:0015145">
    <property type="term" value="F:monosaccharide transmembrane transporter activity"/>
    <property type="evidence" value="ECO:0007669"/>
    <property type="project" value="InterPro"/>
</dbReference>
<dbReference type="OMA" id="FETPRWL"/>
<feature type="transmembrane region" description="Helical" evidence="10">
    <location>
        <begin position="378"/>
        <end position="404"/>
    </location>
</feature>
<dbReference type="AlphaFoldDB" id="D8RQP1"/>
<dbReference type="InterPro" id="IPR044778">
    <property type="entry name" value="MFS_STP/MST-like_plant"/>
</dbReference>
<comment type="subcellular location">
    <subcellularLocation>
        <location evidence="1">Membrane</location>
        <topology evidence="1">Multi-pass membrane protein</topology>
    </subcellularLocation>
</comment>
<dbReference type="InterPro" id="IPR036259">
    <property type="entry name" value="MFS_trans_sf"/>
</dbReference>
<dbReference type="KEGG" id="smo:SELMODRAFT_267610"/>
<evidence type="ECO:0000313" key="13">
    <source>
        <dbReference type="Proteomes" id="UP000001514"/>
    </source>
</evidence>
<keyword evidence="6" id="KW-0769">Symport</keyword>
<evidence type="ECO:0000256" key="5">
    <source>
        <dbReference type="ARBA" id="ARBA00022692"/>
    </source>
</evidence>
<evidence type="ECO:0000256" key="1">
    <source>
        <dbReference type="ARBA" id="ARBA00004141"/>
    </source>
</evidence>
<evidence type="ECO:0000313" key="12">
    <source>
        <dbReference type="EMBL" id="EFJ25488.1"/>
    </source>
</evidence>
<evidence type="ECO:0000256" key="7">
    <source>
        <dbReference type="ARBA" id="ARBA00022989"/>
    </source>
</evidence>
<evidence type="ECO:0000256" key="6">
    <source>
        <dbReference type="ARBA" id="ARBA00022847"/>
    </source>
</evidence>
<feature type="transmembrane region" description="Helical" evidence="10">
    <location>
        <begin position="113"/>
        <end position="130"/>
    </location>
</feature>
<dbReference type="Gene3D" id="1.20.1250.20">
    <property type="entry name" value="MFS general substrate transporter like domains"/>
    <property type="match status" value="1"/>
</dbReference>
<dbReference type="eggNOG" id="KOG0254">
    <property type="taxonomic scope" value="Eukaryota"/>
</dbReference>
<dbReference type="InterPro" id="IPR045262">
    <property type="entry name" value="STP/PLT_plant"/>
</dbReference>
<keyword evidence="7 10" id="KW-1133">Transmembrane helix</keyword>
<dbReference type="PROSITE" id="PS00216">
    <property type="entry name" value="SUGAR_TRANSPORT_1"/>
    <property type="match status" value="1"/>
</dbReference>
<proteinExistence type="inferred from homology"/>
<dbReference type="EMBL" id="GL377586">
    <property type="protein sequence ID" value="EFJ25488.1"/>
    <property type="molecule type" value="Genomic_DNA"/>
</dbReference>
<evidence type="ECO:0000256" key="10">
    <source>
        <dbReference type="SAM" id="Phobius"/>
    </source>
</evidence>
<feature type="domain" description="Major facilitator superfamily (MFS) profile" evidence="11">
    <location>
        <begin position="29"/>
        <end position="470"/>
    </location>
</feature>
<dbReference type="PANTHER" id="PTHR23500">
    <property type="entry name" value="SOLUTE CARRIER FAMILY 2, FACILITATED GLUCOSE TRANSPORTER"/>
    <property type="match status" value="1"/>
</dbReference>
<keyword evidence="13" id="KW-1185">Reference proteome</keyword>
<dbReference type="Proteomes" id="UP000001514">
    <property type="component" value="Unassembled WGS sequence"/>
</dbReference>
<evidence type="ECO:0000259" key="11">
    <source>
        <dbReference type="PROSITE" id="PS50850"/>
    </source>
</evidence>
<dbReference type="PANTHER" id="PTHR23500:SF595">
    <property type="entry name" value="OS09G0416200 PROTEIN"/>
    <property type="match status" value="1"/>
</dbReference>
<evidence type="ECO:0000256" key="3">
    <source>
        <dbReference type="ARBA" id="ARBA00022448"/>
    </source>
</evidence>
<dbReference type="Gramene" id="EFJ25488">
    <property type="protein sequence ID" value="EFJ25488"/>
    <property type="gene ID" value="SELMODRAFT_267610"/>
</dbReference>
<feature type="transmembrane region" description="Helical" evidence="10">
    <location>
        <begin position="416"/>
        <end position="437"/>
    </location>
</feature>
<dbReference type="Pfam" id="PF00083">
    <property type="entry name" value="Sugar_tr"/>
    <property type="match status" value="1"/>
</dbReference>
<feature type="transmembrane region" description="Helical" evidence="10">
    <location>
        <begin position="196"/>
        <end position="217"/>
    </location>
</feature>
<evidence type="ECO:0000256" key="9">
    <source>
        <dbReference type="RuleBase" id="RU003346"/>
    </source>
</evidence>
<dbReference type="PRINTS" id="PR00171">
    <property type="entry name" value="SUGRTRNSPORT"/>
</dbReference>
<accession>D8RQP1</accession>
<dbReference type="InterPro" id="IPR005828">
    <property type="entry name" value="MFS_sugar_transport-like"/>
</dbReference>